<evidence type="ECO:0000313" key="3">
    <source>
        <dbReference type="Proteomes" id="UP001164746"/>
    </source>
</evidence>
<keyword evidence="3" id="KW-1185">Reference proteome</keyword>
<evidence type="ECO:0000256" key="1">
    <source>
        <dbReference type="SAM" id="MobiDB-lite"/>
    </source>
</evidence>
<protein>
    <submittedName>
        <fullName evidence="2">Uncharacterized protein</fullName>
    </submittedName>
</protein>
<evidence type="ECO:0000313" key="2">
    <source>
        <dbReference type="EMBL" id="WAR04195.1"/>
    </source>
</evidence>
<organism evidence="2 3">
    <name type="scientific">Mya arenaria</name>
    <name type="common">Soft-shell clam</name>
    <dbReference type="NCBI Taxonomy" id="6604"/>
    <lineage>
        <taxon>Eukaryota</taxon>
        <taxon>Metazoa</taxon>
        <taxon>Spiralia</taxon>
        <taxon>Lophotrochozoa</taxon>
        <taxon>Mollusca</taxon>
        <taxon>Bivalvia</taxon>
        <taxon>Autobranchia</taxon>
        <taxon>Heteroconchia</taxon>
        <taxon>Euheterodonta</taxon>
        <taxon>Imparidentia</taxon>
        <taxon>Neoheterodontei</taxon>
        <taxon>Myida</taxon>
        <taxon>Myoidea</taxon>
        <taxon>Myidae</taxon>
        <taxon>Mya</taxon>
    </lineage>
</organism>
<proteinExistence type="predicted"/>
<name>A0ABY7E5G7_MYAAR</name>
<reference evidence="2" key="1">
    <citation type="submission" date="2022-11" db="EMBL/GenBank/DDBJ databases">
        <title>Centuries of genome instability and evolution in soft-shell clam transmissible cancer (bioRxiv).</title>
        <authorList>
            <person name="Hart S.F.M."/>
            <person name="Yonemitsu M.A."/>
            <person name="Giersch R.M."/>
            <person name="Beal B.F."/>
            <person name="Arriagada G."/>
            <person name="Davis B.W."/>
            <person name="Ostrander E.A."/>
            <person name="Goff S.P."/>
            <person name="Metzger M.J."/>
        </authorList>
    </citation>
    <scope>NUCLEOTIDE SEQUENCE</scope>
    <source>
        <strain evidence="2">MELC-2E11</strain>
        <tissue evidence="2">Siphon/mantle</tissue>
    </source>
</reference>
<accession>A0ABY7E5G7</accession>
<dbReference type="Proteomes" id="UP001164746">
    <property type="component" value="Chromosome 5"/>
</dbReference>
<feature type="compositionally biased region" description="Basic and acidic residues" evidence="1">
    <location>
        <begin position="1"/>
        <end position="11"/>
    </location>
</feature>
<dbReference type="EMBL" id="CP111016">
    <property type="protein sequence ID" value="WAR04195.1"/>
    <property type="molecule type" value="Genomic_DNA"/>
</dbReference>
<sequence>MKGVFAHEEKQYQPVVTQESSTDIPISDGNPYPTMPDIELKMAKNVTLAKRTEMNLDEKLLDAIDKSLFQPMEKPGRGDWLKEHKESGQTYKHFVSGKKIY</sequence>
<feature type="compositionally biased region" description="Polar residues" evidence="1">
    <location>
        <begin position="14"/>
        <end position="24"/>
    </location>
</feature>
<feature type="region of interest" description="Disordered" evidence="1">
    <location>
        <begin position="1"/>
        <end position="35"/>
    </location>
</feature>
<gene>
    <name evidence="2" type="ORF">MAR_019564</name>
</gene>